<dbReference type="InterPro" id="IPR032790">
    <property type="entry name" value="GDE_C"/>
</dbReference>
<dbReference type="GO" id="GO:0005975">
    <property type="term" value="P:carbohydrate metabolic process"/>
    <property type="evidence" value="ECO:0007669"/>
    <property type="project" value="InterPro"/>
</dbReference>
<evidence type="ECO:0000259" key="1">
    <source>
        <dbReference type="Pfam" id="PF06202"/>
    </source>
</evidence>
<proteinExistence type="predicted"/>
<gene>
    <name evidence="3" type="ORF">K1720_04875</name>
</gene>
<dbReference type="RefSeq" id="WP_251950358.1">
    <property type="nucleotide sequence ID" value="NZ_CP080572.1"/>
</dbReference>
<dbReference type="KEGG" id="thei:K1720_04875"/>
<accession>A0A9E7MB20</accession>
<feature type="domain" description="Putative glycogen debranching enzyme N-terminal" evidence="2">
    <location>
        <begin position="7"/>
        <end position="173"/>
    </location>
</feature>
<dbReference type="SUPFAM" id="SSF48208">
    <property type="entry name" value="Six-hairpin glycosidases"/>
    <property type="match status" value="1"/>
</dbReference>
<evidence type="ECO:0000259" key="2">
    <source>
        <dbReference type="Pfam" id="PF14742"/>
    </source>
</evidence>
<dbReference type="InterPro" id="IPR008928">
    <property type="entry name" value="6-hairpin_glycosidase_sf"/>
</dbReference>
<dbReference type="InterPro" id="IPR032856">
    <property type="entry name" value="GDE_N_bis"/>
</dbReference>
<reference evidence="3 4" key="1">
    <citation type="submission" date="2021-08" db="EMBL/GenBank/DDBJ databases">
        <title>Thermococcus onnuriiensis IOH2.</title>
        <authorList>
            <person name="Park Y.-J."/>
        </authorList>
    </citation>
    <scope>NUCLEOTIDE SEQUENCE [LARGE SCALE GENOMIC DNA]</scope>
    <source>
        <strain evidence="3 4">IOH2</strain>
    </source>
</reference>
<dbReference type="Pfam" id="PF06202">
    <property type="entry name" value="GDE_C"/>
    <property type="match status" value="1"/>
</dbReference>
<evidence type="ECO:0000313" key="3">
    <source>
        <dbReference type="EMBL" id="USH00767.1"/>
    </source>
</evidence>
<name>A0A9E7MB20_9EURY</name>
<dbReference type="InterPro" id="IPR012341">
    <property type="entry name" value="6hp_glycosidase-like_sf"/>
</dbReference>
<dbReference type="Gene3D" id="1.50.10.10">
    <property type="match status" value="1"/>
</dbReference>
<sequence length="637" mass="73466">MSVILSYNGAFVVTRENGDMKGTYDGFYIFDTRFLRGVRLKLNHHSVLIGAAQEGPRKAYSHFSIGDRAVLLRKREIRDDWTYREEFQLYNTSREIIELRIEYTFKVPIEDVFEVRKFGGEKIKRRVKRSFKEESEYLYLGKDKIERNLKLRTNLRREKNMLFAEVTLEPLQKEIFYVEFSPRISRDRLDVFLTEKSLNLPNVVSTNMTWLDRVFERAVEDLVALTAYTNHGMVPFAGIPYYACPFGRDSIITSWFLLPYYPQYAQGTLRFFAKIQGKKFDPLNEEEPGKIPHEFRFGELSHAKRIPFAPYYGTVDATPLYIILASEYLQWSGDKDLIEKLKPNLTAAVEWILRKLEEGGGYIRYKAGMLANQGWKDSKEGIPTEKGLPTKHPIALVEVQGYAYKALRDAALLELTFLDSKMLEREAKKLKKRFNKDFWTGNFYALALDGENNPSKVVSSNVGHLLFTGIAKYEKEISERLFEEDMFSGWGIRTLSSKEEAYNPFSYHNGSIWPHDNAIIALGLSLRREKEKVRILSEAVLKAAKLLPNAQLPELYSGLDSEYPLLCPRANAPQAWSAASVFAFLTALLGLRVDEKLIVDPSLPEGIRITTRVIFRGKSHWIKAKDKEVVRLEGRIF</sequence>
<dbReference type="Proteomes" id="UP001056425">
    <property type="component" value="Chromosome"/>
</dbReference>
<dbReference type="EMBL" id="CP080572">
    <property type="protein sequence ID" value="USH00767.1"/>
    <property type="molecule type" value="Genomic_DNA"/>
</dbReference>
<protein>
    <submittedName>
        <fullName evidence="3">Amylo-alpha-1,6-glucosidase</fullName>
    </submittedName>
</protein>
<dbReference type="AlphaFoldDB" id="A0A9E7MB20"/>
<dbReference type="GeneID" id="72777655"/>
<keyword evidence="4" id="KW-1185">Reference proteome</keyword>
<dbReference type="Pfam" id="PF14742">
    <property type="entry name" value="GDE_N_bis"/>
    <property type="match status" value="1"/>
</dbReference>
<organism evidence="3 4">
    <name type="scientific">Thermococcus argininiproducens</name>
    <dbReference type="NCBI Taxonomy" id="2866384"/>
    <lineage>
        <taxon>Archaea</taxon>
        <taxon>Methanobacteriati</taxon>
        <taxon>Methanobacteriota</taxon>
        <taxon>Thermococci</taxon>
        <taxon>Thermococcales</taxon>
        <taxon>Thermococcaceae</taxon>
        <taxon>Thermococcus</taxon>
    </lineage>
</organism>
<evidence type="ECO:0000313" key="4">
    <source>
        <dbReference type="Proteomes" id="UP001056425"/>
    </source>
</evidence>
<feature type="domain" description="Glycogen debranching enzyme C-terminal" evidence="1">
    <location>
        <begin position="236"/>
        <end position="581"/>
    </location>
</feature>